<reference evidence="1 2" key="1">
    <citation type="submission" date="2019-08" db="EMBL/GenBank/DDBJ databases">
        <title>Whole genome of Aphis craccivora.</title>
        <authorList>
            <person name="Voronova N.V."/>
            <person name="Shulinski R.S."/>
            <person name="Bandarenka Y.V."/>
            <person name="Zhorov D.G."/>
            <person name="Warner D."/>
        </authorList>
    </citation>
    <scope>NUCLEOTIDE SEQUENCE [LARGE SCALE GENOMIC DNA]</scope>
    <source>
        <strain evidence="1">180601</strain>
        <tissue evidence="1">Whole Body</tissue>
    </source>
</reference>
<proteinExistence type="predicted"/>
<dbReference type="EMBL" id="VUJU01003455">
    <property type="protein sequence ID" value="KAF0757842.1"/>
    <property type="molecule type" value="Genomic_DNA"/>
</dbReference>
<evidence type="ECO:0000313" key="2">
    <source>
        <dbReference type="Proteomes" id="UP000478052"/>
    </source>
</evidence>
<organism evidence="1 2">
    <name type="scientific">Aphis craccivora</name>
    <name type="common">Cowpea aphid</name>
    <dbReference type="NCBI Taxonomy" id="307492"/>
    <lineage>
        <taxon>Eukaryota</taxon>
        <taxon>Metazoa</taxon>
        <taxon>Ecdysozoa</taxon>
        <taxon>Arthropoda</taxon>
        <taxon>Hexapoda</taxon>
        <taxon>Insecta</taxon>
        <taxon>Pterygota</taxon>
        <taxon>Neoptera</taxon>
        <taxon>Paraneoptera</taxon>
        <taxon>Hemiptera</taxon>
        <taxon>Sternorrhyncha</taxon>
        <taxon>Aphidomorpha</taxon>
        <taxon>Aphidoidea</taxon>
        <taxon>Aphididae</taxon>
        <taxon>Aphidini</taxon>
        <taxon>Aphis</taxon>
        <taxon>Aphis</taxon>
    </lineage>
</organism>
<dbReference type="Proteomes" id="UP000478052">
    <property type="component" value="Unassembled WGS sequence"/>
</dbReference>
<gene>
    <name evidence="1" type="ORF">FWK35_00036519</name>
</gene>
<sequence>SFILTTKAKRTQAIHFSESHLLRPNLRGLNLLRRDWSRIEAVQNVFLRTFTGTLWFVNNITLRRSAKVDSIRKQIFNASMNLFNKAHNSRHIYCTFSWSSRSHYRMEKNNTEKFNLEST</sequence>
<evidence type="ECO:0000313" key="1">
    <source>
        <dbReference type="EMBL" id="KAF0757842.1"/>
    </source>
</evidence>
<name>A0A6G0YL80_APHCR</name>
<protein>
    <submittedName>
        <fullName evidence="1">Uncharacterized protein</fullName>
    </submittedName>
</protein>
<feature type="non-terminal residue" evidence="1">
    <location>
        <position position="1"/>
    </location>
</feature>
<dbReference type="AlphaFoldDB" id="A0A6G0YL80"/>
<comment type="caution">
    <text evidence="1">The sequence shown here is derived from an EMBL/GenBank/DDBJ whole genome shotgun (WGS) entry which is preliminary data.</text>
</comment>
<accession>A0A6G0YL80</accession>
<keyword evidence="2" id="KW-1185">Reference proteome</keyword>